<gene>
    <name evidence="5" type="ORF">BN14_11803</name>
    <name evidence="6" type="ORF">RSOLAG1IB_12434</name>
</gene>
<dbReference type="GO" id="GO:0003676">
    <property type="term" value="F:nucleic acid binding"/>
    <property type="evidence" value="ECO:0007669"/>
    <property type="project" value="InterPro"/>
</dbReference>
<feature type="region of interest" description="Disordered" evidence="3">
    <location>
        <begin position="161"/>
        <end position="220"/>
    </location>
</feature>
<dbReference type="PANTHER" id="PTHR15503:SF22">
    <property type="entry name" value="TRANSPOSON TY3-I GAG POLYPROTEIN"/>
    <property type="match status" value="1"/>
</dbReference>
<feature type="compositionally biased region" description="Polar residues" evidence="3">
    <location>
        <begin position="174"/>
        <end position="199"/>
    </location>
</feature>
<keyword evidence="2" id="KW-0862">Zinc</keyword>
<keyword evidence="1" id="KW-0507">mRNA processing</keyword>
<organism evidence="5 7">
    <name type="scientific">Thanatephorus cucumeris (strain AG1-IB / isolate 7/3/14)</name>
    <name type="common">Lettuce bottom rot fungus</name>
    <name type="synonym">Rhizoctonia solani</name>
    <dbReference type="NCBI Taxonomy" id="1108050"/>
    <lineage>
        <taxon>Eukaryota</taxon>
        <taxon>Fungi</taxon>
        <taxon>Dikarya</taxon>
        <taxon>Basidiomycota</taxon>
        <taxon>Agaricomycotina</taxon>
        <taxon>Agaricomycetes</taxon>
        <taxon>Cantharellales</taxon>
        <taxon>Ceratobasidiaceae</taxon>
        <taxon>Rhizoctonia</taxon>
        <taxon>Rhizoctonia solani AG-1</taxon>
    </lineage>
</organism>
<name>M5CEN2_THACB</name>
<keyword evidence="8" id="KW-1185">Reference proteome</keyword>
<evidence type="ECO:0000313" key="8">
    <source>
        <dbReference type="Proteomes" id="UP000059188"/>
    </source>
</evidence>
<reference evidence="6 8" key="3">
    <citation type="submission" date="2014-11" db="EMBL/GenBank/DDBJ databases">
        <authorList>
            <person name="Wibberg Daniel"/>
        </authorList>
    </citation>
    <scope>NUCLEOTIDE SEQUENCE [LARGE SCALE GENOMIC DNA]</scope>
    <source>
        <strain evidence="6">Rhizoctonia solani AG1-IB 7/3/14</strain>
    </source>
</reference>
<accession>M5CEN2</accession>
<feature type="compositionally biased region" description="Basic and acidic residues" evidence="3">
    <location>
        <begin position="451"/>
        <end position="469"/>
    </location>
</feature>
<dbReference type="SUPFAM" id="SSF57756">
    <property type="entry name" value="Retrovirus zinc finger-like domains"/>
    <property type="match status" value="1"/>
</dbReference>
<dbReference type="EMBL" id="CAOJ01017391">
    <property type="protein sequence ID" value="CCO37645.1"/>
    <property type="molecule type" value="Genomic_DNA"/>
</dbReference>
<proteinExistence type="predicted"/>
<dbReference type="HOGENOM" id="CLU_000384_20_0_1"/>
<dbReference type="PANTHER" id="PTHR15503">
    <property type="entry name" value="LDOC1 RELATED"/>
    <property type="match status" value="1"/>
</dbReference>
<evidence type="ECO:0000313" key="7">
    <source>
        <dbReference type="Proteomes" id="UP000012065"/>
    </source>
</evidence>
<dbReference type="GO" id="GO:0008270">
    <property type="term" value="F:zinc ion binding"/>
    <property type="evidence" value="ECO:0007669"/>
    <property type="project" value="UniProtKB-KW"/>
</dbReference>
<dbReference type="Pfam" id="PF03732">
    <property type="entry name" value="Retrotrans_gag"/>
    <property type="match status" value="1"/>
</dbReference>
<dbReference type="GO" id="GO:0006397">
    <property type="term" value="P:mRNA processing"/>
    <property type="evidence" value="ECO:0007669"/>
    <property type="project" value="UniProtKB-KW"/>
</dbReference>
<feature type="compositionally biased region" description="Basic and acidic residues" evidence="3">
    <location>
        <begin position="420"/>
        <end position="430"/>
    </location>
</feature>
<feature type="compositionally biased region" description="Polar residues" evidence="3">
    <location>
        <begin position="388"/>
        <end position="405"/>
    </location>
</feature>
<feature type="region of interest" description="Disordered" evidence="3">
    <location>
        <begin position="444"/>
        <end position="469"/>
    </location>
</feature>
<evidence type="ECO:0000259" key="4">
    <source>
        <dbReference type="PROSITE" id="PS50158"/>
    </source>
</evidence>
<evidence type="ECO:0000256" key="2">
    <source>
        <dbReference type="PROSITE-ProRule" id="PRU00047"/>
    </source>
</evidence>
<dbReference type="PROSITE" id="PS50158">
    <property type="entry name" value="ZF_CCHC"/>
    <property type="match status" value="1"/>
</dbReference>
<dbReference type="AlphaFoldDB" id="M5CEN2"/>
<feature type="region of interest" description="Disordered" evidence="3">
    <location>
        <begin position="1"/>
        <end position="67"/>
    </location>
</feature>
<dbReference type="InterPro" id="IPR001878">
    <property type="entry name" value="Znf_CCHC"/>
</dbReference>
<feature type="region of interest" description="Disordered" evidence="3">
    <location>
        <begin position="378"/>
        <end position="430"/>
    </location>
</feature>
<keyword evidence="2" id="KW-0479">Metal-binding</keyword>
<dbReference type="InterPro" id="IPR005162">
    <property type="entry name" value="Retrotrans_gag_dom"/>
</dbReference>
<sequence length="469" mass="51975">MSVRRSPAPYSRPTSRSRDSAGRFSRASSPQPHAQMAAPAQPTTTLGQPQHQGLVSPFGETLTHPGSTTLDDVRDLLHRLITAVSELSTRVAETEEATKDVRVTVESISQQVDIIAGKVDEPKTPEQVNPVRTVDETPRAGPSGKQRVKLEEPAQIWHSLLSEDESEAEADPTAKSNTSKTRAASIPLIQTTRSASRTPGGSIKPIKVKAPEPFKGGSGTEAKQWMARMSGWLRLSVTQFDTEEDVITFLLVNMEGTASAWALPHLANIGTNKATIRTVNDFDRAFERAFFDPDEQRAAERKITSLTQTTTTAAYATEFRTLLMSLDWNDAALRAQFYKGLHWHVKQQLAQKEDQPRDLEALIAAAIRIDNVRRELEISRPPRENRPKSSTITSNARPANTSTPRIDSDRLKADPNYVSEAERQRRRDEKLCIKCGKAGHRFAECRTGWKGPDKGKETAKVAESEPEKE</sequence>
<dbReference type="InterPro" id="IPR032567">
    <property type="entry name" value="RTL1-rel"/>
</dbReference>
<dbReference type="Proteomes" id="UP000012065">
    <property type="component" value="Unassembled WGS sequence"/>
</dbReference>
<feature type="domain" description="CCHC-type" evidence="4">
    <location>
        <begin position="432"/>
        <end position="446"/>
    </location>
</feature>
<feature type="region of interest" description="Disordered" evidence="3">
    <location>
        <begin position="122"/>
        <end position="148"/>
    </location>
</feature>
<reference evidence="5" key="1">
    <citation type="submission" date="2012-10" db="EMBL/GenBank/DDBJ databases">
        <authorList>
            <person name="Jelonek L."/>
        </authorList>
    </citation>
    <scope>NUCLEOTIDE SEQUENCE</scope>
    <source>
        <strain evidence="5">Isolate 7/3/14</strain>
    </source>
</reference>
<dbReference type="Proteomes" id="UP000059188">
    <property type="component" value="Unassembled WGS sequence"/>
</dbReference>
<feature type="compositionally biased region" description="Low complexity" evidence="3">
    <location>
        <begin position="30"/>
        <end position="45"/>
    </location>
</feature>
<keyword evidence="2" id="KW-0863">Zinc-finger</keyword>
<protein>
    <submittedName>
        <fullName evidence="5">Rhizoctonia solani AG1-IB WGS project CAOJ00000000 data, isolate 7/3/14, contig 24042</fullName>
    </submittedName>
</protein>
<evidence type="ECO:0000313" key="6">
    <source>
        <dbReference type="EMBL" id="CEL61349.1"/>
    </source>
</evidence>
<dbReference type="InterPro" id="IPR036875">
    <property type="entry name" value="Znf_CCHC_sf"/>
</dbReference>
<evidence type="ECO:0000313" key="5">
    <source>
        <dbReference type="EMBL" id="CCO37645.1"/>
    </source>
</evidence>
<feature type="compositionally biased region" description="Basic and acidic residues" evidence="3">
    <location>
        <begin position="378"/>
        <end position="387"/>
    </location>
</feature>
<evidence type="ECO:0000256" key="1">
    <source>
        <dbReference type="ARBA" id="ARBA00022664"/>
    </source>
</evidence>
<dbReference type="EMBL" id="LN679644">
    <property type="protein sequence ID" value="CEL61349.1"/>
    <property type="molecule type" value="Genomic_DNA"/>
</dbReference>
<evidence type="ECO:0000256" key="3">
    <source>
        <dbReference type="SAM" id="MobiDB-lite"/>
    </source>
</evidence>
<reference evidence="5 7" key="2">
    <citation type="journal article" date="2013" name="J. Biotechnol.">
        <title>Establishment and interpretation of the genome sequence of the phytopathogenic fungus Rhizoctonia solani AG1-IB isolate 7/3/14.</title>
        <authorList>
            <person name="Wibberg D.W."/>
            <person name="Jelonek L.J."/>
            <person name="Rupp O.R."/>
            <person name="Hennig M.H."/>
            <person name="Eikmeyer F.E."/>
            <person name="Goesmann A.G."/>
            <person name="Hartmann A.H."/>
            <person name="Borriss R.B."/>
            <person name="Grosch R.G."/>
            <person name="Puehler A.P."/>
            <person name="Schlueter A.S."/>
        </authorList>
    </citation>
    <scope>NUCLEOTIDE SEQUENCE [LARGE SCALE GENOMIC DNA]</scope>
    <source>
        <strain evidence="7">AG1-IB / isolate 7/3/14</strain>
        <strain evidence="5">Isolate 7/3/14</strain>
    </source>
</reference>